<keyword evidence="1" id="KW-1133">Transmembrane helix</keyword>
<dbReference type="SUPFAM" id="SSF52266">
    <property type="entry name" value="SGNH hydrolase"/>
    <property type="match status" value="1"/>
</dbReference>
<dbReference type="Proteomes" id="UP000398389">
    <property type="component" value="Unassembled WGS sequence"/>
</dbReference>
<keyword evidence="3" id="KW-1185">Reference proteome</keyword>
<dbReference type="Gene3D" id="3.40.50.1110">
    <property type="entry name" value="SGNH hydrolase"/>
    <property type="match status" value="1"/>
</dbReference>
<protein>
    <submittedName>
        <fullName evidence="2">Uncharacterized protein</fullName>
    </submittedName>
</protein>
<dbReference type="OrthoDB" id="2588793at2759"/>
<keyword evidence="1" id="KW-0812">Transmembrane</keyword>
<feature type="transmembrane region" description="Helical" evidence="1">
    <location>
        <begin position="12"/>
        <end position="30"/>
    </location>
</feature>
<dbReference type="EMBL" id="CABVLU010000002">
    <property type="protein sequence ID" value="VVT49987.1"/>
    <property type="molecule type" value="Genomic_DNA"/>
</dbReference>
<sequence length="396" mass="45725">MFISSLRAKWTLVLVANLIVIGGIICYWFGGLSVIPDSIPQISETPPPQENIQITQQPSHTVTVTVQVTPTSSSTELTSIKHCDPYQEPGYFDITDKVHSNMKYISLNPSCQPMASNIVNRIKEKDSIPELLNKTMIFIGDSVDRFHIDRLCSSTLSNEFKTYQDDHNHIWNTTDKVPNSFPRVCNNDIYNFTVVNYFIYGFDLQGVWADRKKVFPEPFKWRDRVDLSLNAYQTLNRGDPHVAFIGISLWELARFDILSKLANDTEVISFNETQLNEYRDNLVELITTLRQRMPQTRLVFRESHFPKSNPNRFDGDKLPRTYRFSAQKVSQLNRIASEVMTKMKAEYWPVGELTQNMPKEQILQDIVHPSGTALELIWVPGVFEYLMRTTLNYQVL</sequence>
<reference evidence="2 3" key="1">
    <citation type="submission" date="2019-09" db="EMBL/GenBank/DDBJ databases">
        <authorList>
            <person name="Brejova B."/>
        </authorList>
    </citation>
    <scope>NUCLEOTIDE SEQUENCE [LARGE SCALE GENOMIC DNA]</scope>
</reference>
<evidence type="ECO:0000313" key="2">
    <source>
        <dbReference type="EMBL" id="VVT49987.1"/>
    </source>
</evidence>
<organism evidence="2 3">
    <name type="scientific">Magnusiomyces paraingens</name>
    <dbReference type="NCBI Taxonomy" id="2606893"/>
    <lineage>
        <taxon>Eukaryota</taxon>
        <taxon>Fungi</taxon>
        <taxon>Dikarya</taxon>
        <taxon>Ascomycota</taxon>
        <taxon>Saccharomycotina</taxon>
        <taxon>Dipodascomycetes</taxon>
        <taxon>Dipodascales</taxon>
        <taxon>Dipodascaceae</taxon>
        <taxon>Magnusiomyces</taxon>
    </lineage>
</organism>
<evidence type="ECO:0000313" key="3">
    <source>
        <dbReference type="Proteomes" id="UP000398389"/>
    </source>
</evidence>
<evidence type="ECO:0000256" key="1">
    <source>
        <dbReference type="SAM" id="Phobius"/>
    </source>
</evidence>
<gene>
    <name evidence="2" type="ORF">SAPINGB_P002544</name>
</gene>
<dbReference type="RefSeq" id="XP_031853153.1">
    <property type="nucleotide sequence ID" value="XM_031997262.1"/>
</dbReference>
<proteinExistence type="predicted"/>
<dbReference type="GeneID" id="43581362"/>
<dbReference type="InterPro" id="IPR036514">
    <property type="entry name" value="SGNH_hydro_sf"/>
</dbReference>
<name>A0A5E8BK84_9ASCO</name>
<dbReference type="AlphaFoldDB" id="A0A5E8BK84"/>
<accession>A0A5E8BK84</accession>
<keyword evidence="1" id="KW-0472">Membrane</keyword>